<evidence type="ECO:0000256" key="3">
    <source>
        <dbReference type="ARBA" id="ARBA00022989"/>
    </source>
</evidence>
<comment type="caution">
    <text evidence="8">The sequence shown here is derived from an EMBL/GenBank/DDBJ whole genome shotgun (WGS) entry which is preliminary data.</text>
</comment>
<keyword evidence="3 6" id="KW-1133">Transmembrane helix</keyword>
<organism evidence="8 9">
    <name type="scientific">Penicillium cinerascens</name>
    <dbReference type="NCBI Taxonomy" id="70096"/>
    <lineage>
        <taxon>Eukaryota</taxon>
        <taxon>Fungi</taxon>
        <taxon>Dikarya</taxon>
        <taxon>Ascomycota</taxon>
        <taxon>Pezizomycotina</taxon>
        <taxon>Eurotiomycetes</taxon>
        <taxon>Eurotiomycetidae</taxon>
        <taxon>Eurotiales</taxon>
        <taxon>Aspergillaceae</taxon>
        <taxon>Penicillium</taxon>
    </lineage>
</organism>
<keyword evidence="9" id="KW-1185">Reference proteome</keyword>
<evidence type="ECO:0000313" key="8">
    <source>
        <dbReference type="EMBL" id="KAJ5198650.1"/>
    </source>
</evidence>
<evidence type="ECO:0000256" key="4">
    <source>
        <dbReference type="ARBA" id="ARBA00023136"/>
    </source>
</evidence>
<reference evidence="8" key="2">
    <citation type="journal article" date="2023" name="IMA Fungus">
        <title>Comparative genomic study of the Penicillium genus elucidates a diverse pangenome and 15 lateral gene transfer events.</title>
        <authorList>
            <person name="Petersen C."/>
            <person name="Sorensen T."/>
            <person name="Nielsen M.R."/>
            <person name="Sondergaard T.E."/>
            <person name="Sorensen J.L."/>
            <person name="Fitzpatrick D.A."/>
            <person name="Frisvad J.C."/>
            <person name="Nielsen K.L."/>
        </authorList>
    </citation>
    <scope>NUCLEOTIDE SEQUENCE</scope>
    <source>
        <strain evidence="8">IBT 15544</strain>
    </source>
</reference>
<evidence type="ECO:0000313" key="9">
    <source>
        <dbReference type="Proteomes" id="UP001150904"/>
    </source>
</evidence>
<keyword evidence="4 6" id="KW-0472">Membrane</keyword>
<evidence type="ECO:0000256" key="6">
    <source>
        <dbReference type="SAM" id="Phobius"/>
    </source>
</evidence>
<gene>
    <name evidence="8" type="ORF">N7498_007767</name>
</gene>
<protein>
    <recommendedName>
        <fullName evidence="7">MARVEL domain-containing protein</fullName>
    </recommendedName>
</protein>
<feature type="region of interest" description="Disordered" evidence="5">
    <location>
        <begin position="155"/>
        <end position="178"/>
    </location>
</feature>
<dbReference type="EMBL" id="JAPQKR010000014">
    <property type="protein sequence ID" value="KAJ5198650.1"/>
    <property type="molecule type" value="Genomic_DNA"/>
</dbReference>
<accession>A0A9W9JKI1</accession>
<evidence type="ECO:0000256" key="2">
    <source>
        <dbReference type="ARBA" id="ARBA00022692"/>
    </source>
</evidence>
<proteinExistence type="predicted"/>
<dbReference type="OrthoDB" id="20872at2759"/>
<dbReference type="InterPro" id="IPR008253">
    <property type="entry name" value="Marvel"/>
</dbReference>
<keyword evidence="2 6" id="KW-0812">Transmembrane</keyword>
<evidence type="ECO:0000256" key="1">
    <source>
        <dbReference type="ARBA" id="ARBA00004141"/>
    </source>
</evidence>
<dbReference type="AlphaFoldDB" id="A0A9W9JKI1"/>
<dbReference type="Proteomes" id="UP001150904">
    <property type="component" value="Unassembled WGS sequence"/>
</dbReference>
<name>A0A9W9JKI1_9EURO</name>
<sequence>MAFSTAISRPLQLATRALQWCSAVIVLGLTAYFINTGPRGEHIIYQEVIAVLSVVFFLPAFISPFLPTTLSKFVLIIDVIFSYLWLTSFIFAAQDYNWHLCYFHAPPGVSCSIKYANEAFIFLAFIFTFFGVFLEIAALWAYRKGNTAGPIHEKHGAGAGGRAPLDAPAEPVAPAGTV</sequence>
<feature type="transmembrane region" description="Helical" evidence="6">
    <location>
        <begin position="17"/>
        <end position="37"/>
    </location>
</feature>
<dbReference type="RefSeq" id="XP_058307078.1">
    <property type="nucleotide sequence ID" value="XM_058454829.1"/>
</dbReference>
<feature type="transmembrane region" description="Helical" evidence="6">
    <location>
        <begin position="43"/>
        <end position="66"/>
    </location>
</feature>
<evidence type="ECO:0000256" key="5">
    <source>
        <dbReference type="SAM" id="MobiDB-lite"/>
    </source>
</evidence>
<feature type="transmembrane region" description="Helical" evidence="6">
    <location>
        <begin position="73"/>
        <end position="93"/>
    </location>
</feature>
<dbReference type="PANTHER" id="PTHR39608:SF2">
    <property type="entry name" value="MARVEL DOMAIN-CONTAINING PROTEIN"/>
    <property type="match status" value="1"/>
</dbReference>
<dbReference type="GO" id="GO:0016020">
    <property type="term" value="C:membrane"/>
    <property type="evidence" value="ECO:0007669"/>
    <property type="project" value="UniProtKB-SubCell"/>
</dbReference>
<feature type="domain" description="MARVEL" evidence="7">
    <location>
        <begin position="12"/>
        <end position="134"/>
    </location>
</feature>
<comment type="subcellular location">
    <subcellularLocation>
        <location evidence="1">Membrane</location>
        <topology evidence="1">Multi-pass membrane protein</topology>
    </subcellularLocation>
</comment>
<dbReference type="PANTHER" id="PTHR39608">
    <property type="entry name" value="INTEGRAL MEMBRANE PROTEIN (AFU_ORTHOLOGUE AFUA_5G08640)"/>
    <property type="match status" value="1"/>
</dbReference>
<reference evidence="8" key="1">
    <citation type="submission" date="2022-12" db="EMBL/GenBank/DDBJ databases">
        <authorList>
            <person name="Petersen C."/>
        </authorList>
    </citation>
    <scope>NUCLEOTIDE SEQUENCE</scope>
    <source>
        <strain evidence="8">IBT 15544</strain>
    </source>
</reference>
<evidence type="ECO:0000259" key="7">
    <source>
        <dbReference type="Pfam" id="PF01284"/>
    </source>
</evidence>
<feature type="transmembrane region" description="Helical" evidence="6">
    <location>
        <begin position="119"/>
        <end position="142"/>
    </location>
</feature>
<dbReference type="GeneID" id="83182130"/>
<dbReference type="Pfam" id="PF01284">
    <property type="entry name" value="MARVEL"/>
    <property type="match status" value="1"/>
</dbReference>